<name>A0A382QEZ9_9ZZZZ</name>
<dbReference type="EMBL" id="UINC01113517">
    <property type="protein sequence ID" value="SVC83182.1"/>
    <property type="molecule type" value="Genomic_DNA"/>
</dbReference>
<organism evidence="1">
    <name type="scientific">marine metagenome</name>
    <dbReference type="NCBI Taxonomy" id="408172"/>
    <lineage>
        <taxon>unclassified sequences</taxon>
        <taxon>metagenomes</taxon>
        <taxon>ecological metagenomes</taxon>
    </lineage>
</organism>
<sequence length="23" mass="2635">MNHTLFPKLEIEVIGLSIELKLP</sequence>
<reference evidence="1" key="1">
    <citation type="submission" date="2018-05" db="EMBL/GenBank/DDBJ databases">
        <authorList>
            <person name="Lanie J.A."/>
            <person name="Ng W.-L."/>
            <person name="Kazmierczak K.M."/>
            <person name="Andrzejewski T.M."/>
            <person name="Davidsen T.M."/>
            <person name="Wayne K.J."/>
            <person name="Tettelin H."/>
            <person name="Glass J.I."/>
            <person name="Rusch D."/>
            <person name="Podicherti R."/>
            <person name="Tsui H.-C.T."/>
            <person name="Winkler M.E."/>
        </authorList>
    </citation>
    <scope>NUCLEOTIDE SEQUENCE</scope>
</reference>
<proteinExistence type="predicted"/>
<accession>A0A382QEZ9</accession>
<gene>
    <name evidence="1" type="ORF">METZ01_LOCUS336036</name>
</gene>
<dbReference type="AlphaFoldDB" id="A0A382QEZ9"/>
<protein>
    <submittedName>
        <fullName evidence="1">Uncharacterized protein</fullName>
    </submittedName>
</protein>
<evidence type="ECO:0000313" key="1">
    <source>
        <dbReference type="EMBL" id="SVC83182.1"/>
    </source>
</evidence>